<keyword evidence="2" id="KW-1185">Reference proteome</keyword>
<accession>A0A931BDV0</accession>
<protein>
    <submittedName>
        <fullName evidence="1">Uncharacterized protein</fullName>
    </submittedName>
</protein>
<gene>
    <name evidence="1" type="ORF">I2I01_03765</name>
</gene>
<sequence length="93" mass="9983">MVKVDLNNLMGLSARLSACVAVVLRVVKTIRPWAGPPKFLPMRVMSPPRLKGETEPAAPEYCGPSALAISQEMAAHMGISAQQSSFFGGRLDE</sequence>
<evidence type="ECO:0000313" key="1">
    <source>
        <dbReference type="EMBL" id="MBF9140736.1"/>
    </source>
</evidence>
<dbReference type="RefSeq" id="WP_196285076.1">
    <property type="nucleotide sequence ID" value="NZ_JADQDP010000001.1"/>
</dbReference>
<dbReference type="AlphaFoldDB" id="A0A931BDV0"/>
<dbReference type="EMBL" id="JADQDP010000001">
    <property type="protein sequence ID" value="MBF9140736.1"/>
    <property type="molecule type" value="Genomic_DNA"/>
</dbReference>
<evidence type="ECO:0000313" key="2">
    <source>
        <dbReference type="Proteomes" id="UP000645610"/>
    </source>
</evidence>
<proteinExistence type="predicted"/>
<name>A0A931BDV0_9BACT</name>
<reference evidence="1 2" key="1">
    <citation type="submission" date="2020-11" db="EMBL/GenBank/DDBJ databases">
        <authorList>
            <person name="Kim M.K."/>
        </authorList>
    </citation>
    <scope>NUCLEOTIDE SEQUENCE [LARGE SCALE GENOMIC DNA]</scope>
    <source>
        <strain evidence="1 2">BT439</strain>
    </source>
</reference>
<comment type="caution">
    <text evidence="1">The sequence shown here is derived from an EMBL/GenBank/DDBJ whole genome shotgun (WGS) entry which is preliminary data.</text>
</comment>
<organism evidence="1 2">
    <name type="scientific">Hymenobacter properus</name>
    <dbReference type="NCBI Taxonomy" id="2791026"/>
    <lineage>
        <taxon>Bacteria</taxon>
        <taxon>Pseudomonadati</taxon>
        <taxon>Bacteroidota</taxon>
        <taxon>Cytophagia</taxon>
        <taxon>Cytophagales</taxon>
        <taxon>Hymenobacteraceae</taxon>
        <taxon>Hymenobacter</taxon>
    </lineage>
</organism>
<dbReference type="Proteomes" id="UP000645610">
    <property type="component" value="Unassembled WGS sequence"/>
</dbReference>